<proteinExistence type="predicted"/>
<keyword evidence="1" id="KW-1133">Transmembrane helix</keyword>
<dbReference type="STRING" id="483218.BACPEC_02406"/>
<dbReference type="GO" id="GO:0016747">
    <property type="term" value="F:acyltransferase activity, transferring groups other than amino-acyl groups"/>
    <property type="evidence" value="ECO:0007669"/>
    <property type="project" value="InterPro"/>
</dbReference>
<name>B7AUK8_9FIRM</name>
<feature type="transmembrane region" description="Helical" evidence="1">
    <location>
        <begin position="168"/>
        <end position="185"/>
    </location>
</feature>
<comment type="caution">
    <text evidence="3">The sequence shown here is derived from an EMBL/GenBank/DDBJ whole genome shotgun (WGS) entry which is preliminary data.</text>
</comment>
<feature type="transmembrane region" description="Helical" evidence="1">
    <location>
        <begin position="330"/>
        <end position="356"/>
    </location>
</feature>
<gene>
    <name evidence="3" type="ORF">BACPEC_02406</name>
</gene>
<feature type="transmembrane region" description="Helical" evidence="1">
    <location>
        <begin position="56"/>
        <end position="78"/>
    </location>
</feature>
<sequence>MNNSSKIRQSNIELLRIAAMLMIVGHHMAVHGIYHVMAGENAYSVYSMGTQLNKAFTSLFAPGGEIGVAIFFMITGYFQIKKNTFSLKKIILQSFFYGAFCTIAFGIIELLGGMAPLYVVKNIGKFAMKAVFTPITGNVWWFVTSYIIIMLLSPFINRYLNKLNKKGYIITILFIWILWYCAPYLNGAAYYPLLRGMLFYVLGAYCTCNAGKLSGTAEKTGRERAWYLILFVFTWVISAALFYKIAEYNIIAKVSPEVSMLSSIYSLINTIAVVPVCAYAIFRFFESLRLGQVNMINTIARATLGVYLIHDSDVGRQCIWKLLARPDMYYQSAIFPVMAVLTVLAVYISCTAVDLLRIRYIEPKLMNLLDKLEGIFRKKYCRSEM</sequence>
<dbReference type="Proteomes" id="UP000003136">
    <property type="component" value="Unassembled WGS sequence"/>
</dbReference>
<dbReference type="Pfam" id="PF01757">
    <property type="entry name" value="Acyl_transf_3"/>
    <property type="match status" value="1"/>
</dbReference>
<keyword evidence="4" id="KW-1185">Reference proteome</keyword>
<feature type="transmembrane region" description="Helical" evidence="1">
    <location>
        <begin position="225"/>
        <end position="243"/>
    </location>
</feature>
<evidence type="ECO:0000256" key="1">
    <source>
        <dbReference type="SAM" id="Phobius"/>
    </source>
</evidence>
<dbReference type="EMBL" id="ABVQ01000037">
    <property type="protein sequence ID" value="EEC55899.1"/>
    <property type="molecule type" value="Genomic_DNA"/>
</dbReference>
<reference evidence="3 4" key="2">
    <citation type="submission" date="2008-11" db="EMBL/GenBank/DDBJ databases">
        <authorList>
            <person name="Fulton L."/>
            <person name="Clifton S."/>
            <person name="Fulton B."/>
            <person name="Xu J."/>
            <person name="Minx P."/>
            <person name="Pepin K.H."/>
            <person name="Johnson M."/>
            <person name="Bhonagiri V."/>
            <person name="Nash W.E."/>
            <person name="Mardis E.R."/>
            <person name="Wilson R.K."/>
        </authorList>
    </citation>
    <scope>NUCLEOTIDE SEQUENCE [LARGE SCALE GENOMIC DNA]</scope>
    <source>
        <strain evidence="3 4">ATCC 43243</strain>
    </source>
</reference>
<evidence type="ECO:0000313" key="3">
    <source>
        <dbReference type="EMBL" id="EEC55899.1"/>
    </source>
</evidence>
<organism evidence="3 4">
    <name type="scientific">[Bacteroides] pectinophilus ATCC 43243</name>
    <dbReference type="NCBI Taxonomy" id="483218"/>
    <lineage>
        <taxon>Bacteria</taxon>
        <taxon>Bacillati</taxon>
        <taxon>Bacillota</taxon>
        <taxon>Clostridia</taxon>
        <taxon>Eubacteriales</taxon>
    </lineage>
</organism>
<keyword evidence="1" id="KW-0472">Membrane</keyword>
<dbReference type="InterPro" id="IPR002656">
    <property type="entry name" value="Acyl_transf_3_dom"/>
</dbReference>
<feature type="transmembrane region" description="Helical" evidence="1">
    <location>
        <begin position="139"/>
        <end position="156"/>
    </location>
</feature>
<evidence type="ECO:0000313" key="4">
    <source>
        <dbReference type="Proteomes" id="UP000003136"/>
    </source>
</evidence>
<dbReference type="eggNOG" id="COG3274">
    <property type="taxonomic scope" value="Bacteria"/>
</dbReference>
<feature type="domain" description="Acyltransferase 3" evidence="2">
    <location>
        <begin position="11"/>
        <end position="349"/>
    </location>
</feature>
<dbReference type="HOGENOM" id="CLU_061343_1_0_9"/>
<dbReference type="AlphaFoldDB" id="B7AUK8"/>
<evidence type="ECO:0000259" key="2">
    <source>
        <dbReference type="Pfam" id="PF01757"/>
    </source>
</evidence>
<protein>
    <recommendedName>
        <fullName evidence="2">Acyltransferase 3 domain-containing protein</fullName>
    </recommendedName>
</protein>
<reference evidence="3 4" key="1">
    <citation type="submission" date="2008-11" db="EMBL/GenBank/DDBJ databases">
        <title>Draft genome sequence of Bacteroides pectinophilus (ATCC 43243).</title>
        <authorList>
            <person name="Sudarsanam P."/>
            <person name="Ley R."/>
            <person name="Guruge J."/>
            <person name="Turnbaugh P.J."/>
            <person name="Mahowald M."/>
            <person name="Liep D."/>
            <person name="Gordon J."/>
        </authorList>
    </citation>
    <scope>NUCLEOTIDE SEQUENCE [LARGE SCALE GENOMIC DNA]</scope>
    <source>
        <strain evidence="3 4">ATCC 43243</strain>
    </source>
</reference>
<keyword evidence="1" id="KW-0812">Transmembrane</keyword>
<feature type="transmembrane region" description="Helical" evidence="1">
    <location>
        <begin position="14"/>
        <end position="36"/>
    </location>
</feature>
<feature type="transmembrane region" description="Helical" evidence="1">
    <location>
        <begin position="263"/>
        <end position="282"/>
    </location>
</feature>
<accession>B7AUK8</accession>
<feature type="transmembrane region" description="Helical" evidence="1">
    <location>
        <begin position="90"/>
        <end position="119"/>
    </location>
</feature>